<dbReference type="Proteomes" id="UP001324533">
    <property type="component" value="Chromosome"/>
</dbReference>
<evidence type="ECO:0000313" key="4">
    <source>
        <dbReference type="Proteomes" id="UP001324533"/>
    </source>
</evidence>
<sequence length="246" mass="26873">MEQEDDWVLGSLLTPTGQTRFEQKRPLQKGEAARAFAALDRLKGFSGHLLIGGLIDALNSLSEVLEPIQANPVRFAKPPRQAPKVSGDAHYWTRAQVDRFRGVSDSDALAGLFRLSLAGMTRADLHGLMWDDVDMARGLVRVERGRVALQGGATAVDEPKSAARHRTLPIEQVEPGTIAALRSLRAAQAADRLRAGGAWVDSGYVIVDAIGRPEHPERYSERFRRLSAEAGLPPIRLHALRHSLAA</sequence>
<feature type="domain" description="Tyr recombinase" evidence="2">
    <location>
        <begin position="87"/>
        <end position="246"/>
    </location>
</feature>
<evidence type="ECO:0000259" key="2">
    <source>
        <dbReference type="PROSITE" id="PS51898"/>
    </source>
</evidence>
<dbReference type="Gene3D" id="1.10.443.10">
    <property type="entry name" value="Intergrase catalytic core"/>
    <property type="match status" value="1"/>
</dbReference>
<dbReference type="PROSITE" id="PS51898">
    <property type="entry name" value="TYR_RECOMBINASE"/>
    <property type="match status" value="1"/>
</dbReference>
<proteinExistence type="predicted"/>
<evidence type="ECO:0000313" key="3">
    <source>
        <dbReference type="EMBL" id="WQB71338.1"/>
    </source>
</evidence>
<protein>
    <recommendedName>
        <fullName evidence="2">Tyr recombinase domain-containing protein</fullName>
    </recommendedName>
</protein>
<keyword evidence="4" id="KW-1185">Reference proteome</keyword>
<dbReference type="EMBL" id="CP139779">
    <property type="protein sequence ID" value="WQB71338.1"/>
    <property type="molecule type" value="Genomic_DNA"/>
</dbReference>
<name>A0ABZ0VCH9_9MICO</name>
<dbReference type="RefSeq" id="WP_322411455.1">
    <property type="nucleotide sequence ID" value="NZ_CP139779.1"/>
</dbReference>
<dbReference type="InterPro" id="IPR013762">
    <property type="entry name" value="Integrase-like_cat_sf"/>
</dbReference>
<evidence type="ECO:0000256" key="1">
    <source>
        <dbReference type="ARBA" id="ARBA00023172"/>
    </source>
</evidence>
<dbReference type="InterPro" id="IPR011010">
    <property type="entry name" value="DNA_brk_join_enz"/>
</dbReference>
<keyword evidence="1" id="KW-0233">DNA recombination</keyword>
<accession>A0ABZ0VCH9</accession>
<gene>
    <name evidence="3" type="ORF">T9R20_05055</name>
</gene>
<organism evidence="3 4">
    <name type="scientific">Microbacterium invictum</name>
    <dbReference type="NCBI Taxonomy" id="515415"/>
    <lineage>
        <taxon>Bacteria</taxon>
        <taxon>Bacillati</taxon>
        <taxon>Actinomycetota</taxon>
        <taxon>Actinomycetes</taxon>
        <taxon>Micrococcales</taxon>
        <taxon>Microbacteriaceae</taxon>
        <taxon>Microbacterium</taxon>
    </lineage>
</organism>
<reference evidence="3 4" key="1">
    <citation type="submission" date="2023-06" db="EMBL/GenBank/DDBJ databases">
        <title>Rock-solubilizing bacteria, Microbacterium invictum, promotes re-establishment of vegetation in rocky wasteland by accelerating rock bio-weathering and reshaping soil bacterial community.</title>
        <authorList>
            <person name="Liu C."/>
        </authorList>
    </citation>
    <scope>NUCLEOTIDE SEQUENCE [LARGE SCALE GENOMIC DNA]</scope>
    <source>
        <strain evidence="3 4">X-18</strain>
    </source>
</reference>
<dbReference type="InterPro" id="IPR002104">
    <property type="entry name" value="Integrase_catalytic"/>
</dbReference>
<dbReference type="SUPFAM" id="SSF56349">
    <property type="entry name" value="DNA breaking-rejoining enzymes"/>
    <property type="match status" value="1"/>
</dbReference>